<dbReference type="Gramene" id="HORVU.MOREX.r3.2HG0133370.1">
    <property type="protein sequence ID" value="HORVU.MOREX.r3.2HG0133370.1"/>
    <property type="gene ID" value="HORVU.MOREX.r3.2HG0133370"/>
</dbReference>
<dbReference type="GO" id="GO:0110102">
    <property type="term" value="P:ribulose bisphosphate carboxylase complex assembly"/>
    <property type="evidence" value="ECO:0007669"/>
    <property type="project" value="InterPro"/>
</dbReference>
<dbReference type="GO" id="GO:0015977">
    <property type="term" value="P:carbon fixation"/>
    <property type="evidence" value="ECO:0007669"/>
    <property type="project" value="UniProtKB-KW"/>
</dbReference>
<dbReference type="OrthoDB" id="546456at2759"/>
<dbReference type="Gramene" id="HORVU.MOREX.r2.2HG0109950.1">
    <property type="protein sequence ID" value="HORVU.MOREX.r2.2HG0109950.1"/>
    <property type="gene ID" value="HORVU.MOREX.r2.2HG0109950"/>
</dbReference>
<feature type="compositionally biased region" description="Low complexity" evidence="4">
    <location>
        <begin position="95"/>
        <end position="107"/>
    </location>
</feature>
<keyword evidence="2" id="KW-0143">Chaperone</keyword>
<evidence type="ECO:0000256" key="1">
    <source>
        <dbReference type="ARBA" id="ARBA00022531"/>
    </source>
</evidence>
<dbReference type="AlphaFoldDB" id="A0A8I6WBR3"/>
<gene>
    <name evidence="5" type="primary">LOC123425641</name>
</gene>
<evidence type="ECO:0000256" key="3">
    <source>
        <dbReference type="ARBA" id="ARBA00023300"/>
    </source>
</evidence>
<dbReference type="GO" id="GO:0044183">
    <property type="term" value="F:protein folding chaperone"/>
    <property type="evidence" value="ECO:0000318"/>
    <property type="project" value="GO_Central"/>
</dbReference>
<dbReference type="Pfam" id="PF02341">
    <property type="entry name" value="RbcX"/>
    <property type="match status" value="1"/>
</dbReference>
<dbReference type="InterPro" id="IPR003435">
    <property type="entry name" value="Chaperonin_RcbX"/>
</dbReference>
<dbReference type="PANTHER" id="PTHR33791">
    <property type="entry name" value="CHAPERONIN-LIKE RBCX PROTEIN 1, CHLOROPLASTIC"/>
    <property type="match status" value="1"/>
</dbReference>
<keyword evidence="6" id="KW-1185">Reference proteome</keyword>
<dbReference type="Proteomes" id="UP000011116">
    <property type="component" value="Chromosome 2H"/>
</dbReference>
<reference evidence="5" key="3">
    <citation type="submission" date="2022-01" db="UniProtKB">
        <authorList>
            <consortium name="EnsemblPlants"/>
        </authorList>
    </citation>
    <scope>IDENTIFICATION</scope>
    <source>
        <strain evidence="5">subsp. vulgare</strain>
    </source>
</reference>
<evidence type="ECO:0000256" key="2">
    <source>
        <dbReference type="ARBA" id="ARBA00023186"/>
    </source>
</evidence>
<dbReference type="InterPro" id="IPR038052">
    <property type="entry name" value="Chaperonin_RbcX_sf"/>
</dbReference>
<dbReference type="EnsemblPlants" id="HORVU.MOREX.r3.2HG0133370.1">
    <property type="protein sequence ID" value="HORVU.MOREX.r3.2HG0133370.1"/>
    <property type="gene ID" value="HORVU.MOREX.r3.2HG0133370"/>
</dbReference>
<dbReference type="GeneID" id="123425641"/>
<evidence type="ECO:0000313" key="5">
    <source>
        <dbReference type="EnsemblPlants" id="HORVU.MOREX.r3.2HG0133370.1"/>
    </source>
</evidence>
<reference evidence="5" key="2">
    <citation type="submission" date="2020-10" db="EMBL/GenBank/DDBJ databases">
        <authorList>
            <person name="Scholz U."/>
            <person name="Mascher M."/>
            <person name="Fiebig A."/>
        </authorList>
    </citation>
    <scope>NUCLEOTIDE SEQUENCE [LARGE SCALE GENOMIC DNA]</scope>
    <source>
        <strain evidence="5">cv. Morex</strain>
    </source>
</reference>
<dbReference type="KEGG" id="hvg:123425641"/>
<keyword evidence="1" id="KW-0602">Photosynthesis</keyword>
<dbReference type="PANTHER" id="PTHR33791:SF2">
    <property type="entry name" value="OS07G0569600 PROTEIN"/>
    <property type="match status" value="1"/>
</dbReference>
<evidence type="ECO:0000313" key="6">
    <source>
        <dbReference type="Proteomes" id="UP000011116"/>
    </source>
</evidence>
<evidence type="ECO:0000256" key="4">
    <source>
        <dbReference type="SAM" id="MobiDB-lite"/>
    </source>
</evidence>
<dbReference type="Gene3D" id="1.10.1200.210">
    <property type="entry name" value="Chaperonin-like RbcX"/>
    <property type="match status" value="1"/>
</dbReference>
<evidence type="ECO:0008006" key="7">
    <source>
        <dbReference type="Google" id="ProtNLM"/>
    </source>
</evidence>
<sequence>MEKNEPKTKIERPRSSCLQPLCVCAPPGSLDRRHTDTATPPIQIPHLFLLFQRVTARGRQRATKHLAVPLLSATARAMAVAQAAAVVSPVVAGAAPSVSQRPPSRGPAGAGGGLGWRRRPRGSAGRRLVIADAFGGQYEDGFGDVELEIMNYFTYKATQTVLYQLYEMNPPAYTWLYNYLVVNDAKEGVHFLRTLSKERQDLAERVMVTRLHLYGRWIKKCDHTKMYERISNENLELMRERLMETVVWPTDDTNTSDKQD</sequence>
<organism evidence="5 6">
    <name type="scientific">Hordeum vulgare subsp. vulgare</name>
    <name type="common">Domesticated barley</name>
    <dbReference type="NCBI Taxonomy" id="112509"/>
    <lineage>
        <taxon>Eukaryota</taxon>
        <taxon>Viridiplantae</taxon>
        <taxon>Streptophyta</taxon>
        <taxon>Embryophyta</taxon>
        <taxon>Tracheophyta</taxon>
        <taxon>Spermatophyta</taxon>
        <taxon>Magnoliopsida</taxon>
        <taxon>Liliopsida</taxon>
        <taxon>Poales</taxon>
        <taxon>Poaceae</taxon>
        <taxon>BOP clade</taxon>
        <taxon>Pooideae</taxon>
        <taxon>Triticodae</taxon>
        <taxon>Triticeae</taxon>
        <taxon>Hordeinae</taxon>
        <taxon>Hordeum</taxon>
    </lineage>
</organism>
<dbReference type="SUPFAM" id="SSF158615">
    <property type="entry name" value="RbcX-like"/>
    <property type="match status" value="1"/>
</dbReference>
<protein>
    <recommendedName>
        <fullName evidence="7">Chaperonin-like RbcX protein</fullName>
    </recommendedName>
</protein>
<dbReference type="SMR" id="A0A8I6WBR3"/>
<accession>A0A8I6WBR3</accession>
<name>A0A8I6WBR3_HORVV</name>
<dbReference type="GO" id="GO:0015979">
    <property type="term" value="P:photosynthesis"/>
    <property type="evidence" value="ECO:0007669"/>
    <property type="project" value="UniProtKB-KW"/>
</dbReference>
<proteinExistence type="predicted"/>
<feature type="region of interest" description="Disordered" evidence="4">
    <location>
        <begin position="95"/>
        <end position="119"/>
    </location>
</feature>
<keyword evidence="3" id="KW-0120">Carbon dioxide fixation</keyword>
<dbReference type="RefSeq" id="XP_044965273.1">
    <property type="nucleotide sequence ID" value="XM_045109338.1"/>
</dbReference>
<reference evidence="6" key="1">
    <citation type="journal article" date="2012" name="Nature">
        <title>A physical, genetic and functional sequence assembly of the barley genome.</title>
        <authorList>
            <consortium name="The International Barley Genome Sequencing Consortium"/>
            <person name="Mayer K.F."/>
            <person name="Waugh R."/>
            <person name="Brown J.W."/>
            <person name="Schulman A."/>
            <person name="Langridge P."/>
            <person name="Platzer M."/>
            <person name="Fincher G.B."/>
            <person name="Muehlbauer G.J."/>
            <person name="Sato K."/>
            <person name="Close T.J."/>
            <person name="Wise R.P."/>
            <person name="Stein N."/>
        </authorList>
    </citation>
    <scope>NUCLEOTIDE SEQUENCE [LARGE SCALE GENOMIC DNA]</scope>
    <source>
        <strain evidence="6">cv. Morex</strain>
    </source>
</reference>